<dbReference type="EMBL" id="AZBU02000003">
    <property type="protein sequence ID" value="TKR88771.1"/>
    <property type="molecule type" value="Genomic_DNA"/>
</dbReference>
<dbReference type="Gene3D" id="3.60.10.10">
    <property type="entry name" value="Endonuclease/exonuclease/phosphatase"/>
    <property type="match status" value="1"/>
</dbReference>
<organism evidence="3 4">
    <name type="scientific">Steinernema carpocapsae</name>
    <name type="common">Entomopathogenic nematode</name>
    <dbReference type="NCBI Taxonomy" id="34508"/>
    <lineage>
        <taxon>Eukaryota</taxon>
        <taxon>Metazoa</taxon>
        <taxon>Ecdysozoa</taxon>
        <taxon>Nematoda</taxon>
        <taxon>Chromadorea</taxon>
        <taxon>Rhabditida</taxon>
        <taxon>Tylenchina</taxon>
        <taxon>Panagrolaimomorpha</taxon>
        <taxon>Strongyloidoidea</taxon>
        <taxon>Steinernematidae</taxon>
        <taxon>Steinernema</taxon>
    </lineage>
</organism>
<dbReference type="Pfam" id="PF03372">
    <property type="entry name" value="Exo_endo_phos"/>
    <property type="match status" value="1"/>
</dbReference>
<dbReference type="GO" id="GO:0003824">
    <property type="term" value="F:catalytic activity"/>
    <property type="evidence" value="ECO:0007669"/>
    <property type="project" value="InterPro"/>
</dbReference>
<accession>A0A4U5NZF3</accession>
<dbReference type="SUPFAM" id="SSF56219">
    <property type="entry name" value="DNase I-like"/>
    <property type="match status" value="1"/>
</dbReference>
<dbReference type="PANTHER" id="PTHR41349:SF1">
    <property type="entry name" value="PROTEIN CBG08683"/>
    <property type="match status" value="1"/>
</dbReference>
<gene>
    <name evidence="3" type="ORF">L596_012961</name>
</gene>
<dbReference type="STRING" id="34508.A0A4U5NZF3"/>
<dbReference type="Proteomes" id="UP000298663">
    <property type="component" value="Unassembled WGS sequence"/>
</dbReference>
<evidence type="ECO:0000256" key="1">
    <source>
        <dbReference type="SAM" id="SignalP"/>
    </source>
</evidence>
<feature type="signal peptide" evidence="1">
    <location>
        <begin position="1"/>
        <end position="16"/>
    </location>
</feature>
<reference evidence="3 4" key="1">
    <citation type="journal article" date="2015" name="Genome Biol.">
        <title>Comparative genomics of Steinernema reveals deeply conserved gene regulatory networks.</title>
        <authorList>
            <person name="Dillman A.R."/>
            <person name="Macchietto M."/>
            <person name="Porter C.F."/>
            <person name="Rogers A."/>
            <person name="Williams B."/>
            <person name="Antoshechkin I."/>
            <person name="Lee M.M."/>
            <person name="Goodwin Z."/>
            <person name="Lu X."/>
            <person name="Lewis E.E."/>
            <person name="Goodrich-Blair H."/>
            <person name="Stock S.P."/>
            <person name="Adams B.J."/>
            <person name="Sternberg P.W."/>
            <person name="Mortazavi A."/>
        </authorList>
    </citation>
    <scope>NUCLEOTIDE SEQUENCE [LARGE SCALE GENOMIC DNA]</scope>
    <source>
        <strain evidence="3 4">ALL</strain>
    </source>
</reference>
<dbReference type="OrthoDB" id="276515at2759"/>
<keyword evidence="1" id="KW-0732">Signal</keyword>
<reference evidence="3 4" key="2">
    <citation type="journal article" date="2019" name="G3 (Bethesda)">
        <title>Hybrid Assembly of the Genome of the Entomopathogenic Nematode Steinernema carpocapsae Identifies the X-Chromosome.</title>
        <authorList>
            <person name="Serra L."/>
            <person name="Macchietto M."/>
            <person name="Macias-Munoz A."/>
            <person name="McGill C.J."/>
            <person name="Rodriguez I.M."/>
            <person name="Rodriguez B."/>
            <person name="Murad R."/>
            <person name="Mortazavi A."/>
        </authorList>
    </citation>
    <scope>NUCLEOTIDE SEQUENCE [LARGE SCALE GENOMIC DNA]</scope>
    <source>
        <strain evidence="3 4">ALL</strain>
    </source>
</reference>
<keyword evidence="4" id="KW-1185">Reference proteome</keyword>
<evidence type="ECO:0000259" key="2">
    <source>
        <dbReference type="Pfam" id="PF03372"/>
    </source>
</evidence>
<evidence type="ECO:0000313" key="4">
    <source>
        <dbReference type="Proteomes" id="UP000298663"/>
    </source>
</evidence>
<comment type="caution">
    <text evidence="3">The sequence shown here is derived from an EMBL/GenBank/DDBJ whole genome shotgun (WGS) entry which is preliminary data.</text>
</comment>
<feature type="domain" description="Endonuclease/exonuclease/phosphatase" evidence="2">
    <location>
        <begin position="41"/>
        <end position="326"/>
    </location>
</feature>
<dbReference type="AlphaFoldDB" id="A0A4U5NZF3"/>
<feature type="chain" id="PRO_5020508163" description="Endonuclease/exonuclease/phosphatase domain-containing protein" evidence="1">
    <location>
        <begin position="17"/>
        <end position="336"/>
    </location>
</feature>
<evidence type="ECO:0000313" key="3">
    <source>
        <dbReference type="EMBL" id="TKR88771.1"/>
    </source>
</evidence>
<dbReference type="PANTHER" id="PTHR41349">
    <property type="match status" value="1"/>
</dbReference>
<sequence>MIHLLLVLLFLSSAYANSLDLNTHSKDIDLVLSRNGKLRIMTFNIWLSGAEVTDGMKKIARHILANNPDIVALQEIWTTDVIGNLTSLMGDKWTGICKNQSYPDAGILSRHKIIGGTESEIESGIGVQIQLENSTRKINFWSVHLEPRSYGPYAAFNKMVTDKSQIFAGELNTAFDWGGRVQNVQELLINEDFKNGVKNSSTIPLLVCGDFNAPSHHDWIEATRHLHAGWVFPWPATKILEENGGMVDSFREVHPDPLETPGNTWSTVQKFSGKEWGYSIPEPQDRIDFIFYRSPQLAATASKTYSGTMHLNPIPHHKENDYPSDHFSVVTDFHFK</sequence>
<dbReference type="InterPro" id="IPR036691">
    <property type="entry name" value="Endo/exonu/phosph_ase_sf"/>
</dbReference>
<proteinExistence type="predicted"/>
<dbReference type="InterPro" id="IPR005135">
    <property type="entry name" value="Endo/exonuclease/phosphatase"/>
</dbReference>
<protein>
    <recommendedName>
        <fullName evidence="2">Endonuclease/exonuclease/phosphatase domain-containing protein</fullName>
    </recommendedName>
</protein>
<name>A0A4U5NZF3_STECR</name>